<protein>
    <submittedName>
        <fullName evidence="2">Uncharacterized protein</fullName>
    </submittedName>
</protein>
<keyword evidence="1" id="KW-0732">Signal</keyword>
<dbReference type="KEGG" id="salw:CP975_28845"/>
<name>A0A5J6HWJ5_STRAD</name>
<accession>A0A5J6HWJ5</accession>
<dbReference type="AlphaFoldDB" id="A0A5J6HWJ5"/>
<evidence type="ECO:0000313" key="3">
    <source>
        <dbReference type="Proteomes" id="UP000326553"/>
    </source>
</evidence>
<evidence type="ECO:0000313" key="2">
    <source>
        <dbReference type="EMBL" id="QEV21025.1"/>
    </source>
</evidence>
<feature type="signal peptide" evidence="1">
    <location>
        <begin position="1"/>
        <end position="27"/>
    </location>
</feature>
<evidence type="ECO:0000256" key="1">
    <source>
        <dbReference type="SAM" id="SignalP"/>
    </source>
</evidence>
<proteinExistence type="predicted"/>
<dbReference type="OrthoDB" id="9896511at2"/>
<keyword evidence="3" id="KW-1185">Reference proteome</keyword>
<dbReference type="RefSeq" id="WP_055531508.1">
    <property type="nucleotide sequence ID" value="NZ_CP023695.1"/>
</dbReference>
<reference evidence="2 3" key="1">
    <citation type="submission" date="2017-09" db="EMBL/GenBank/DDBJ databases">
        <authorList>
            <person name="Lee N."/>
            <person name="Cho B.-K."/>
        </authorList>
    </citation>
    <scope>NUCLEOTIDE SEQUENCE [LARGE SCALE GENOMIC DNA]</scope>
    <source>
        <strain evidence="2 3">ATCC 12461</strain>
    </source>
</reference>
<dbReference type="Proteomes" id="UP000326553">
    <property type="component" value="Chromosome"/>
</dbReference>
<sequence length="144" mass="14944">MSVVRRVSALSVTVLAAASLLTVPAHASSTSATCGSRLEHYSGTFTGSFKPTGNKATHHVTVEFLESNAVHATSVNSKTGKVQSTGANYFVAEVDKSPAIALNTMEGTFAGLPSCNSHGHVVKIKGGVSKDGFKTEAPLTLRRV</sequence>
<feature type="chain" id="PRO_5023944989" evidence="1">
    <location>
        <begin position="28"/>
        <end position="144"/>
    </location>
</feature>
<organism evidence="2 3">
    <name type="scientific">Streptomyces alboniger</name>
    <dbReference type="NCBI Taxonomy" id="132473"/>
    <lineage>
        <taxon>Bacteria</taxon>
        <taxon>Bacillati</taxon>
        <taxon>Actinomycetota</taxon>
        <taxon>Actinomycetes</taxon>
        <taxon>Kitasatosporales</taxon>
        <taxon>Streptomycetaceae</taxon>
        <taxon>Streptomyces</taxon>
        <taxon>Streptomyces aurantiacus group</taxon>
    </lineage>
</organism>
<dbReference type="EMBL" id="CP023695">
    <property type="protein sequence ID" value="QEV21025.1"/>
    <property type="molecule type" value="Genomic_DNA"/>
</dbReference>
<gene>
    <name evidence="2" type="ORF">CP975_28845</name>
</gene>